<protein>
    <recommendedName>
        <fullName evidence="7">Peptidoglycan/LPS O-acetylase OafA/YrhL, contains acyltransferase and SGNH-hydrolase domains</fullName>
    </recommendedName>
</protein>
<evidence type="ECO:0000313" key="6">
    <source>
        <dbReference type="Proteomes" id="UP000070810"/>
    </source>
</evidence>
<dbReference type="InterPro" id="IPR002656">
    <property type="entry name" value="Acyl_transf_3_dom"/>
</dbReference>
<sequence length="736" mass="79026">MTGSRPAAAAPGATRSPGYRHDIDGLRAVAVLLVVVYHVWLGRVSGGVDAFLMISAFLLTGALMRRWESTGRVGVAGQWIRNFKRMLPAAAIVIAATVLVGMQVLPASTHDELWRHAWASLSYTENWLLAAEAADYYADQSQASPLQHFWSLSVQGQVFILWPLLFLLIGLLARAGRGRLPVRRIAIAVFGGVFAASLTYSIVATRTDQTLAYFDTGARLWEFAAGSILALVVHRVRLPVIPRAIIGWTGLCALVACGLVLDVQGGFPGSLALWPVLSVAAVIVSGNDADRRFGPAMLLEQPRVLALGRSSYALYLVHWPALVCILVLRDGQPLNLVEGLIVILGSIIVARLLTGAVDAPLRRLDWVERSRWRGLGVIALSAALVASVVVPAQVAAQRQLEAEQRAIAEAEAQRVYRNPGARVLFDDWTGRDVPGAPLRPLPSELDDQWGTLSRNCGDGSVVEIPATVPACLDNEVPADEAERTVVVVGDSHAQQMLAPIGAVAERENWRVVSFLLGACAFGLRDVDEERGGYYRQECRDWNVDVIRLIEEIEPDAVVTIGTRTEAADAESPRDAGERETVPEGLERIVERLARAGIPTVLIRDNPRFTYDAYRCVEEAPGHAADGGDGEDGGEARDAADAAEARDAGDACGVDAHQALAAASPLDALASPHVAALDFSRYYCPDRCPAVIGNVAVYIDKNHLSTFYLGTLEPVIGRELDGALARLDAFAATAAAG</sequence>
<evidence type="ECO:0000313" key="5">
    <source>
        <dbReference type="EMBL" id="KTR86506.1"/>
    </source>
</evidence>
<comment type="caution">
    <text evidence="5">The sequence shown here is derived from an EMBL/GenBank/DDBJ whole genome shotgun (WGS) entry which is preliminary data.</text>
</comment>
<dbReference type="GO" id="GO:0009103">
    <property type="term" value="P:lipopolysaccharide biosynthetic process"/>
    <property type="evidence" value="ECO:0007669"/>
    <property type="project" value="TreeGrafter"/>
</dbReference>
<organism evidence="5 6">
    <name type="scientific">Leucobacter chromiiresistens</name>
    <dbReference type="NCBI Taxonomy" id="1079994"/>
    <lineage>
        <taxon>Bacteria</taxon>
        <taxon>Bacillati</taxon>
        <taxon>Actinomycetota</taxon>
        <taxon>Actinomycetes</taxon>
        <taxon>Micrococcales</taxon>
        <taxon>Microbacteriaceae</taxon>
        <taxon>Leucobacter</taxon>
    </lineage>
</organism>
<feature type="transmembrane region" description="Helical" evidence="2">
    <location>
        <begin position="185"/>
        <end position="204"/>
    </location>
</feature>
<feature type="transmembrane region" description="Helical" evidence="2">
    <location>
        <begin position="47"/>
        <end position="65"/>
    </location>
</feature>
<feature type="transmembrane region" description="Helical" evidence="2">
    <location>
        <begin position="25"/>
        <end position="41"/>
    </location>
</feature>
<dbReference type="PATRIC" id="fig|1079994.3.peg.977"/>
<feature type="domain" description="SGNH" evidence="4">
    <location>
        <begin position="481"/>
        <end position="715"/>
    </location>
</feature>
<feature type="region of interest" description="Disordered" evidence="1">
    <location>
        <begin position="563"/>
        <end position="582"/>
    </location>
</feature>
<keyword evidence="2" id="KW-0472">Membrane</keyword>
<keyword evidence="2" id="KW-0812">Transmembrane</keyword>
<feature type="compositionally biased region" description="Basic and acidic residues" evidence="1">
    <location>
        <begin position="570"/>
        <end position="582"/>
    </location>
</feature>
<evidence type="ECO:0000256" key="2">
    <source>
        <dbReference type="SAM" id="Phobius"/>
    </source>
</evidence>
<dbReference type="GO" id="GO:0016747">
    <property type="term" value="F:acyltransferase activity, transferring groups other than amino-acyl groups"/>
    <property type="evidence" value="ECO:0007669"/>
    <property type="project" value="InterPro"/>
</dbReference>
<dbReference type="Proteomes" id="UP000070810">
    <property type="component" value="Unassembled WGS sequence"/>
</dbReference>
<feature type="region of interest" description="Disordered" evidence="1">
    <location>
        <begin position="620"/>
        <end position="639"/>
    </location>
</feature>
<reference evidence="5 6" key="1">
    <citation type="journal article" date="2016" name="Front. Microbiol.">
        <title>Genomic Resource of Rice Seed Associated Bacteria.</title>
        <authorList>
            <person name="Midha S."/>
            <person name="Bansal K."/>
            <person name="Sharma S."/>
            <person name="Kumar N."/>
            <person name="Patil P.P."/>
            <person name="Chaudhry V."/>
            <person name="Patil P.B."/>
        </authorList>
    </citation>
    <scope>NUCLEOTIDE SEQUENCE [LARGE SCALE GENOMIC DNA]</scope>
    <source>
        <strain evidence="5 6">NS354</strain>
    </source>
</reference>
<dbReference type="Pfam" id="PF01757">
    <property type="entry name" value="Acyl_transf_3"/>
    <property type="match status" value="1"/>
</dbReference>
<feature type="domain" description="Acyltransferase 3" evidence="3">
    <location>
        <begin position="21"/>
        <end position="352"/>
    </location>
</feature>
<evidence type="ECO:0000256" key="1">
    <source>
        <dbReference type="SAM" id="MobiDB-lite"/>
    </source>
</evidence>
<evidence type="ECO:0000259" key="4">
    <source>
        <dbReference type="Pfam" id="PF19040"/>
    </source>
</evidence>
<feature type="transmembrane region" description="Helical" evidence="2">
    <location>
        <begin position="306"/>
        <end position="328"/>
    </location>
</feature>
<name>A0A147EPN9_9MICO</name>
<evidence type="ECO:0008006" key="7">
    <source>
        <dbReference type="Google" id="ProtNLM"/>
    </source>
</evidence>
<feature type="transmembrane region" description="Helical" evidence="2">
    <location>
        <begin position="240"/>
        <end position="261"/>
    </location>
</feature>
<dbReference type="PANTHER" id="PTHR23028:SF53">
    <property type="entry name" value="ACYL_TRANSF_3 DOMAIN-CONTAINING PROTEIN"/>
    <property type="match status" value="1"/>
</dbReference>
<feature type="transmembrane region" description="Helical" evidence="2">
    <location>
        <begin position="334"/>
        <end position="353"/>
    </location>
</feature>
<dbReference type="PANTHER" id="PTHR23028">
    <property type="entry name" value="ACETYLTRANSFERASE"/>
    <property type="match status" value="1"/>
</dbReference>
<feature type="transmembrane region" description="Helical" evidence="2">
    <location>
        <begin position="154"/>
        <end position="173"/>
    </location>
</feature>
<keyword evidence="6" id="KW-1185">Reference proteome</keyword>
<evidence type="ECO:0000259" key="3">
    <source>
        <dbReference type="Pfam" id="PF01757"/>
    </source>
</evidence>
<dbReference type="GO" id="GO:0016020">
    <property type="term" value="C:membrane"/>
    <property type="evidence" value="ECO:0007669"/>
    <property type="project" value="TreeGrafter"/>
</dbReference>
<keyword evidence="2" id="KW-1133">Transmembrane helix</keyword>
<dbReference type="InterPro" id="IPR043968">
    <property type="entry name" value="SGNH"/>
</dbReference>
<dbReference type="InterPro" id="IPR050879">
    <property type="entry name" value="Acyltransferase_3"/>
</dbReference>
<feature type="transmembrane region" description="Helical" evidence="2">
    <location>
        <begin position="86"/>
        <end position="105"/>
    </location>
</feature>
<feature type="transmembrane region" description="Helical" evidence="2">
    <location>
        <begin position="216"/>
        <end position="233"/>
    </location>
</feature>
<gene>
    <name evidence="5" type="ORF">NS354_04625</name>
</gene>
<proteinExistence type="predicted"/>
<feature type="transmembrane region" description="Helical" evidence="2">
    <location>
        <begin position="374"/>
        <end position="396"/>
    </location>
</feature>
<accession>A0A147EPN9</accession>
<dbReference type="EMBL" id="LDRK01000019">
    <property type="protein sequence ID" value="KTR86506.1"/>
    <property type="molecule type" value="Genomic_DNA"/>
</dbReference>
<feature type="transmembrane region" description="Helical" evidence="2">
    <location>
        <begin position="267"/>
        <end position="285"/>
    </location>
</feature>
<dbReference type="AlphaFoldDB" id="A0A147EPN9"/>
<dbReference type="Pfam" id="PF19040">
    <property type="entry name" value="SGNH"/>
    <property type="match status" value="1"/>
</dbReference>